<feature type="compositionally biased region" description="Low complexity" evidence="1">
    <location>
        <begin position="1527"/>
        <end position="1539"/>
    </location>
</feature>
<feature type="region of interest" description="Disordered" evidence="1">
    <location>
        <begin position="1389"/>
        <end position="1560"/>
    </location>
</feature>
<feature type="compositionally biased region" description="Polar residues" evidence="1">
    <location>
        <begin position="769"/>
        <end position="789"/>
    </location>
</feature>
<feature type="compositionally biased region" description="Polar residues" evidence="1">
    <location>
        <begin position="880"/>
        <end position="894"/>
    </location>
</feature>
<dbReference type="Gene3D" id="1.20.5.340">
    <property type="match status" value="1"/>
</dbReference>
<gene>
    <name evidence="3" type="primary">NHSL1</name>
</gene>
<feature type="region of interest" description="Disordered" evidence="1">
    <location>
        <begin position="1594"/>
        <end position="1633"/>
    </location>
</feature>
<keyword evidence="2" id="KW-1185">Reference proteome</keyword>
<feature type="region of interest" description="Disordered" evidence="1">
    <location>
        <begin position="826"/>
        <end position="1009"/>
    </location>
</feature>
<accession>A0A6J3HJ36</accession>
<name>A0A6J3HJ36_SAPAP</name>
<sequence>MPFHQRTLEPARLRRPEAAGAGAAGAPLFRSLEQVSSHALGCLLAQLADLSRCAGDIFGELEGQAAALGHRTAALHRRLDTLHAAAARLDHRRVKIPVSNLDEESRWTVHYTAPWHQQENVFLPTTRPPCVEDLHRQAKLNLKSVLRECDKLRHDGYRSSQYYSQGPTFAANASPLCDDYREEDEETDQKCSLSSSEEERFISIRRPKTPTSNDFSDLNTQTNWTKSLPLPTPEEKMRQQAQTVQADVVPINITASGISQDDVGGHSVYTPDHYSTLGRFDNYRSAGQRSETRDSSCQTEDVKVVPPSMRRIRAQKGQGIAAQMGHFSGSSGNMSVLSDSAGIVFPSRLNNDAGFHSLPRSGARANIQSLEPRLGPLGPAGDMDGTFPCQKGHPQADENLGHLGGTSRTGTLLRPKSQELRHFESENVTSPACVVSPHAAYSTSVIPNATLSSSSEVIAIHTALSAGQLESRSSSSLHAKIKSRDHLISRHAVKDDHQSPGRHWNEGHTTILSQALDPHSSGAPTLLSLCDSAVSLNAPANRENGSQAMPYNCRNNLAFPAHPQDVDGKSESSYSGGGGHSSSEPWEYKASGNGRASPLKSHLATPGYSTPTSNMSSCSLDQTSNKEDAGSLYSEDHDGCCTPLHTDSGHGSGNLCNSSDGFGNPRHSVVNVFDGRAQKNQGDRSNYQDKSLSRSISLKKAKKPPLPPSRTDSLRRIPKKSSQSNGQVLSESLIATLQHSLQLSLPGKGGSSPSQSPCSDLEEPWLPRSRSQSTVSAGSSLTSATTPNVYSLCGVTPSQSDTSSVKSEYTDPWGYYIDYTGVQEDPGNPAGGCSTSSGAPTGNGPVRHVQEGSRATMPQVPSASVKPKIMSPEKSHRVISPSSGYSSQSNTPTALTPVPVFLKSMSPANGKGKPKPKVPERKSSLISSISISSSSTSLSSNTSNEGSGTMKRLDPAVGSPLAPPPPVPCPPSPCPADRSPFLPPPPPVSDCSHGPPLPHSPVFPPPPPEALAAFCSPPDWCLSPPPTALSPLLPDSPVSLPLPPPSLPSSEPPPAPPLDPKFMKDTRPSFTNSGQPESSRGSLRPPSTKEETSRPPMPLITTEALQMVQLRPVRKNSGAEAAPLSEPTAQEQRTPVAPQYHLKPSAFLKSRNSTNEMESESQSASVTSSLPTPAKSSSQGDHGSAAERSSLGPPSAGEAEARPSPSTAPLPDSSPSRKPPPISKKPKLFLVVPPPQKDFASEPAENVSEALRAAPSPTRGEEGSVYSKEAKESSAAQAVSHATHPGTSVLEGGAAGSVSPGRVEANVPMVQPNVSPAPKQEEPAENSADAGGDGESCLPQQDGAAGVPEASAACPSSEACDFLKEDGSDEVMTPSRPRTTEDLFAAIHRSKRKVLGRRDSDDDHSRNHSPSPPVTPTGAAPSLASPKQVGSIQRSIRKSSTSSDNFKALLLKKGSRSDTSARMSAAEMLKNTDPRFQRSRSEPSPDAPESPSSCSPSKNRRAQEEWAKNEGLMPRSLSFSGPRYGRSRTPPSAASSRYSLRNRIQSSPMTVISEGEGEAMEPVDSRACGALGAAEECSLDGLAREEMDEGGLLCGEGPAVSLQPPALRPVDGTAGAEGRAPSPQCGGSLSEES</sequence>
<reference evidence="3" key="1">
    <citation type="submission" date="2025-08" db="UniProtKB">
        <authorList>
            <consortium name="RefSeq"/>
        </authorList>
    </citation>
    <scope>IDENTIFICATION</scope>
    <source>
        <tissue evidence="3">Blood</tissue>
    </source>
</reference>
<feature type="compositionally biased region" description="Low complexity" evidence="1">
    <location>
        <begin position="1484"/>
        <end position="1497"/>
    </location>
</feature>
<feature type="compositionally biased region" description="Polar residues" evidence="1">
    <location>
        <begin position="607"/>
        <end position="623"/>
    </location>
</feature>
<feature type="compositionally biased region" description="Basic and acidic residues" evidence="1">
    <location>
        <begin position="624"/>
        <end position="633"/>
    </location>
</feature>
<feature type="compositionally biased region" description="Polar residues" evidence="1">
    <location>
        <begin position="1428"/>
        <end position="1445"/>
    </location>
</feature>
<dbReference type="PRINTS" id="PR01217">
    <property type="entry name" value="PRICHEXTENSN"/>
</dbReference>
<proteinExistence type="predicted"/>
<feature type="compositionally biased region" description="Pro residues" evidence="1">
    <location>
        <begin position="995"/>
        <end position="1009"/>
    </location>
</feature>
<organism evidence="2 3">
    <name type="scientific">Sapajus apella</name>
    <name type="common">Brown-capped capuchin</name>
    <name type="synonym">Cebus apella</name>
    <dbReference type="NCBI Taxonomy" id="9515"/>
    <lineage>
        <taxon>Eukaryota</taxon>
        <taxon>Metazoa</taxon>
        <taxon>Chordata</taxon>
        <taxon>Craniata</taxon>
        <taxon>Vertebrata</taxon>
        <taxon>Euteleostomi</taxon>
        <taxon>Mammalia</taxon>
        <taxon>Eutheria</taxon>
        <taxon>Euarchontoglires</taxon>
        <taxon>Primates</taxon>
        <taxon>Haplorrhini</taxon>
        <taxon>Platyrrhini</taxon>
        <taxon>Cebidae</taxon>
        <taxon>Cebinae</taxon>
        <taxon>Sapajus</taxon>
    </lineage>
</organism>
<feature type="region of interest" description="Disordered" evidence="1">
    <location>
        <begin position="675"/>
        <end position="727"/>
    </location>
</feature>
<dbReference type="PANTHER" id="PTHR23039:SF3">
    <property type="entry name" value="NHS-LIKE PROTEIN 1"/>
    <property type="match status" value="1"/>
</dbReference>
<dbReference type="InterPro" id="IPR024845">
    <property type="entry name" value="NHS-like"/>
</dbReference>
<feature type="compositionally biased region" description="Pro residues" evidence="1">
    <location>
        <begin position="961"/>
        <end position="974"/>
    </location>
</feature>
<feature type="region of interest" description="Disordered" evidence="1">
    <location>
        <begin position="1025"/>
        <end position="1357"/>
    </location>
</feature>
<feature type="compositionally biased region" description="Low complexity" evidence="1">
    <location>
        <begin position="1160"/>
        <end position="1169"/>
    </location>
</feature>
<feature type="compositionally biased region" description="Basic and acidic residues" evidence="1">
    <location>
        <begin position="1470"/>
        <end position="1483"/>
    </location>
</feature>
<dbReference type="GeneID" id="116549219"/>
<dbReference type="CTD" id="57224"/>
<feature type="compositionally biased region" description="Basic and acidic residues" evidence="1">
    <location>
        <begin position="1396"/>
        <end position="1406"/>
    </location>
</feature>
<feature type="region of interest" description="Disordered" evidence="1">
    <location>
        <begin position="744"/>
        <end position="789"/>
    </location>
</feature>
<feature type="compositionally biased region" description="Pro residues" evidence="1">
    <location>
        <begin position="1040"/>
        <end position="1059"/>
    </location>
</feature>
<dbReference type="Proteomes" id="UP000504640">
    <property type="component" value="Unplaced"/>
</dbReference>
<feature type="compositionally biased region" description="Polar residues" evidence="1">
    <location>
        <begin position="678"/>
        <end position="696"/>
    </location>
</feature>
<dbReference type="Pfam" id="PF15273">
    <property type="entry name" value="NHS"/>
    <property type="match status" value="2"/>
</dbReference>
<feature type="compositionally biased region" description="Low complexity" evidence="1">
    <location>
        <begin position="924"/>
        <end position="944"/>
    </location>
</feature>
<feature type="region of interest" description="Disordered" evidence="1">
    <location>
        <begin position="560"/>
        <end position="633"/>
    </location>
</feature>
<protein>
    <submittedName>
        <fullName evidence="3">NHS-like protein 1 isoform X3</fullName>
    </submittedName>
</protein>
<dbReference type="RefSeq" id="XP_032130528.1">
    <property type="nucleotide sequence ID" value="XM_032274637.1"/>
</dbReference>
<feature type="compositionally biased region" description="Polar residues" evidence="1">
    <location>
        <begin position="1170"/>
        <end position="1181"/>
    </location>
</feature>
<feature type="compositionally biased region" description="Polar residues" evidence="1">
    <location>
        <begin position="1068"/>
        <end position="1081"/>
    </location>
</feature>
<feature type="compositionally biased region" description="Low complexity" evidence="1">
    <location>
        <begin position="1029"/>
        <end position="1039"/>
    </location>
</feature>
<evidence type="ECO:0000313" key="3">
    <source>
        <dbReference type="RefSeq" id="XP_032130528.1"/>
    </source>
</evidence>
<evidence type="ECO:0000313" key="2">
    <source>
        <dbReference type="Proteomes" id="UP000504640"/>
    </source>
</evidence>
<feature type="compositionally biased region" description="Low complexity" evidence="1">
    <location>
        <begin position="744"/>
        <end position="759"/>
    </location>
</feature>
<dbReference type="PANTHER" id="PTHR23039">
    <property type="entry name" value="NANCE-HORAN SYNDROME PROTEIN"/>
    <property type="match status" value="1"/>
</dbReference>
<evidence type="ECO:0000256" key="1">
    <source>
        <dbReference type="SAM" id="MobiDB-lite"/>
    </source>
</evidence>
<dbReference type="GO" id="GO:0030154">
    <property type="term" value="P:cell differentiation"/>
    <property type="evidence" value="ECO:0007669"/>
    <property type="project" value="TreeGrafter"/>
</dbReference>
<feature type="compositionally biased region" description="Low complexity" evidence="1">
    <location>
        <begin position="1348"/>
        <end position="1357"/>
    </location>
</feature>